<dbReference type="InterPro" id="IPR050378">
    <property type="entry name" value="Metallo-dep_Hydrolases_sf"/>
</dbReference>
<dbReference type="InterPro" id="IPR011059">
    <property type="entry name" value="Metal-dep_hydrolase_composite"/>
</dbReference>
<evidence type="ECO:0000313" key="4">
    <source>
        <dbReference type="Proteomes" id="UP000253208"/>
    </source>
</evidence>
<gene>
    <name evidence="3" type="ORF">C4886_09760</name>
</gene>
<evidence type="ECO:0000313" key="3">
    <source>
        <dbReference type="EMBL" id="RCH43689.1"/>
    </source>
</evidence>
<dbReference type="PANTHER" id="PTHR11647">
    <property type="entry name" value="HYDRANTOINASE/DIHYDROPYRIMIDINASE FAMILY MEMBER"/>
    <property type="match status" value="1"/>
</dbReference>
<protein>
    <recommendedName>
        <fullName evidence="2">Amidohydrolase-related domain-containing protein</fullName>
    </recommendedName>
</protein>
<organism evidence="3 4">
    <name type="scientific">Blautia obeum</name>
    <dbReference type="NCBI Taxonomy" id="40520"/>
    <lineage>
        <taxon>Bacteria</taxon>
        <taxon>Bacillati</taxon>
        <taxon>Bacillota</taxon>
        <taxon>Clostridia</taxon>
        <taxon>Lachnospirales</taxon>
        <taxon>Lachnospiraceae</taxon>
        <taxon>Blautia</taxon>
    </lineage>
</organism>
<dbReference type="AlphaFoldDB" id="A0A367G1A4"/>
<evidence type="ECO:0000259" key="2">
    <source>
        <dbReference type="Pfam" id="PF01979"/>
    </source>
</evidence>
<feature type="domain" description="Amidohydrolase-related" evidence="2">
    <location>
        <begin position="85"/>
        <end position="146"/>
    </location>
</feature>
<name>A0A367G1A4_9FIRM</name>
<evidence type="ECO:0000256" key="1">
    <source>
        <dbReference type="ARBA" id="ARBA00001947"/>
    </source>
</evidence>
<dbReference type="SUPFAM" id="SSF51338">
    <property type="entry name" value="Composite domain of metallo-dependent hydrolases"/>
    <property type="match status" value="1"/>
</dbReference>
<dbReference type="PANTHER" id="PTHR11647:SF1">
    <property type="entry name" value="COLLAPSIN RESPONSE MEDIATOR PROTEIN"/>
    <property type="match status" value="1"/>
</dbReference>
<reference evidence="3 4" key="1">
    <citation type="submission" date="2018-02" db="EMBL/GenBank/DDBJ databases">
        <title>Complete genome sequencing of Faecalibacterium prausnitzii strains isolated from the human gut.</title>
        <authorList>
            <person name="Fitzgerald B.C."/>
            <person name="Shkoporov A.N."/>
            <person name="Ross P.R."/>
            <person name="Hill C."/>
        </authorList>
    </citation>
    <scope>NUCLEOTIDE SEQUENCE [LARGE SCALE GENOMIC DNA]</scope>
    <source>
        <strain evidence="3 4">APC942/31-1</strain>
    </source>
</reference>
<sequence>MSRVLLIKNANLYDPDPKGIRDILIVDEKVFSVAEHIDPPELSAPVEVVSADGKMVIPGYVDQHVHVIGGGGAKLLVTRLSSLHEEVCDAVKAGVPVEKAIRICGENPARANGLFPKKGCIRPGSDADLVILDEEFLVDTVFVRGQKMVEYGKALVKGTFETD</sequence>
<proteinExistence type="predicted"/>
<dbReference type="Proteomes" id="UP000253208">
    <property type="component" value="Unassembled WGS sequence"/>
</dbReference>
<dbReference type="RefSeq" id="WP_114002207.1">
    <property type="nucleotide sequence ID" value="NZ_PSQG01000012.1"/>
</dbReference>
<comment type="caution">
    <text evidence="3">The sequence shown here is derived from an EMBL/GenBank/DDBJ whole genome shotgun (WGS) entry which is preliminary data.</text>
</comment>
<dbReference type="EMBL" id="PSQG01000012">
    <property type="protein sequence ID" value="RCH43689.1"/>
    <property type="molecule type" value="Genomic_DNA"/>
</dbReference>
<dbReference type="Gene3D" id="2.30.40.10">
    <property type="entry name" value="Urease, subunit C, domain 1"/>
    <property type="match status" value="2"/>
</dbReference>
<comment type="cofactor">
    <cofactor evidence="1">
        <name>Zn(2+)</name>
        <dbReference type="ChEBI" id="CHEBI:29105"/>
    </cofactor>
</comment>
<accession>A0A367G1A4</accession>
<dbReference type="Pfam" id="PF01979">
    <property type="entry name" value="Amidohydro_1"/>
    <property type="match status" value="1"/>
</dbReference>
<dbReference type="InterPro" id="IPR006680">
    <property type="entry name" value="Amidohydro-rel"/>
</dbReference>
<dbReference type="GO" id="GO:0016810">
    <property type="term" value="F:hydrolase activity, acting on carbon-nitrogen (but not peptide) bonds"/>
    <property type="evidence" value="ECO:0007669"/>
    <property type="project" value="InterPro"/>
</dbReference>